<dbReference type="AlphaFoldDB" id="A0A2I0XI51"/>
<proteinExistence type="predicted"/>
<dbReference type="EMBL" id="KZ501868">
    <property type="protein sequence ID" value="PKU87579.1"/>
    <property type="molecule type" value="Genomic_DNA"/>
</dbReference>
<reference evidence="1 2" key="2">
    <citation type="journal article" date="2017" name="Nature">
        <title>The Apostasia genome and the evolution of orchids.</title>
        <authorList>
            <person name="Zhang G.Q."/>
            <person name="Liu K.W."/>
            <person name="Li Z."/>
            <person name="Lohaus R."/>
            <person name="Hsiao Y.Y."/>
            <person name="Niu S.C."/>
            <person name="Wang J.Y."/>
            <person name="Lin Y.C."/>
            <person name="Xu Q."/>
            <person name="Chen L.J."/>
            <person name="Yoshida K."/>
            <person name="Fujiwara S."/>
            <person name="Wang Z.W."/>
            <person name="Zhang Y.Q."/>
            <person name="Mitsuda N."/>
            <person name="Wang M."/>
            <person name="Liu G.H."/>
            <person name="Pecoraro L."/>
            <person name="Huang H.X."/>
            <person name="Xiao X.J."/>
            <person name="Lin M."/>
            <person name="Wu X.Y."/>
            <person name="Wu W.L."/>
            <person name="Chen Y.Y."/>
            <person name="Chang S.B."/>
            <person name="Sakamoto S."/>
            <person name="Ohme-Takagi M."/>
            <person name="Yagi M."/>
            <person name="Zeng S.J."/>
            <person name="Shen C.Y."/>
            <person name="Yeh C.M."/>
            <person name="Luo Y.B."/>
            <person name="Tsai W.C."/>
            <person name="Van de Peer Y."/>
            <person name="Liu Z.J."/>
        </authorList>
    </citation>
    <scope>NUCLEOTIDE SEQUENCE [LARGE SCALE GENOMIC DNA]</scope>
    <source>
        <tissue evidence="1">The whole plant</tissue>
    </source>
</reference>
<name>A0A2I0XI51_9ASPA</name>
<accession>A0A2I0XI51</accession>
<protein>
    <submittedName>
        <fullName evidence="1">Uncharacterized protein</fullName>
    </submittedName>
</protein>
<evidence type="ECO:0000313" key="1">
    <source>
        <dbReference type="EMBL" id="PKU87579.1"/>
    </source>
</evidence>
<keyword evidence="2" id="KW-1185">Reference proteome</keyword>
<dbReference type="Proteomes" id="UP000233837">
    <property type="component" value="Unassembled WGS sequence"/>
</dbReference>
<sequence length="147" mass="15929">MQEFPHFYALCKTIGRVKGDYRPIPSFTPMNAGVNTANLINLNVISEENSIVNNDNFDNIVLPSLNVTPIIHKMLNEDNCEENLMVIAEENAIANIDSLDNIGAHGPIDALIGVFDGPNGTIIELVFAVEDFLPLATSGGFNEVKGS</sequence>
<organism evidence="1 2">
    <name type="scientific">Dendrobium catenatum</name>
    <dbReference type="NCBI Taxonomy" id="906689"/>
    <lineage>
        <taxon>Eukaryota</taxon>
        <taxon>Viridiplantae</taxon>
        <taxon>Streptophyta</taxon>
        <taxon>Embryophyta</taxon>
        <taxon>Tracheophyta</taxon>
        <taxon>Spermatophyta</taxon>
        <taxon>Magnoliopsida</taxon>
        <taxon>Liliopsida</taxon>
        <taxon>Asparagales</taxon>
        <taxon>Orchidaceae</taxon>
        <taxon>Epidendroideae</taxon>
        <taxon>Malaxideae</taxon>
        <taxon>Dendrobiinae</taxon>
        <taxon>Dendrobium</taxon>
    </lineage>
</organism>
<evidence type="ECO:0000313" key="2">
    <source>
        <dbReference type="Proteomes" id="UP000233837"/>
    </source>
</evidence>
<reference evidence="1 2" key="1">
    <citation type="journal article" date="2016" name="Sci. Rep.">
        <title>The Dendrobium catenatum Lindl. genome sequence provides insights into polysaccharide synthase, floral development and adaptive evolution.</title>
        <authorList>
            <person name="Zhang G.Q."/>
            <person name="Xu Q."/>
            <person name="Bian C."/>
            <person name="Tsai W.C."/>
            <person name="Yeh C.M."/>
            <person name="Liu K.W."/>
            <person name="Yoshida K."/>
            <person name="Zhang L.S."/>
            <person name="Chang S.B."/>
            <person name="Chen F."/>
            <person name="Shi Y."/>
            <person name="Su Y.Y."/>
            <person name="Zhang Y.Q."/>
            <person name="Chen L.J."/>
            <person name="Yin Y."/>
            <person name="Lin M."/>
            <person name="Huang H."/>
            <person name="Deng H."/>
            <person name="Wang Z.W."/>
            <person name="Zhu S.L."/>
            <person name="Zhao X."/>
            <person name="Deng C."/>
            <person name="Niu S.C."/>
            <person name="Huang J."/>
            <person name="Wang M."/>
            <person name="Liu G.H."/>
            <person name="Yang H.J."/>
            <person name="Xiao X.J."/>
            <person name="Hsiao Y.Y."/>
            <person name="Wu W.L."/>
            <person name="Chen Y.Y."/>
            <person name="Mitsuda N."/>
            <person name="Ohme-Takagi M."/>
            <person name="Luo Y.B."/>
            <person name="Van de Peer Y."/>
            <person name="Liu Z.J."/>
        </authorList>
    </citation>
    <scope>NUCLEOTIDE SEQUENCE [LARGE SCALE GENOMIC DNA]</scope>
    <source>
        <tissue evidence="1">The whole plant</tissue>
    </source>
</reference>
<gene>
    <name evidence="1" type="ORF">MA16_Dca025884</name>
</gene>